<keyword evidence="9" id="KW-0472">Membrane</keyword>
<organism evidence="10">
    <name type="scientific">Gaeumannomyces tritici (strain R3-111a-1)</name>
    <name type="common">Wheat and barley take-all root rot fungus</name>
    <name type="synonym">Gaeumannomyces graminis var. tritici</name>
    <dbReference type="NCBI Taxonomy" id="644352"/>
    <lineage>
        <taxon>Eukaryota</taxon>
        <taxon>Fungi</taxon>
        <taxon>Dikarya</taxon>
        <taxon>Ascomycota</taxon>
        <taxon>Pezizomycotina</taxon>
        <taxon>Sordariomycetes</taxon>
        <taxon>Sordariomycetidae</taxon>
        <taxon>Magnaporthales</taxon>
        <taxon>Magnaporthaceae</taxon>
        <taxon>Gaeumannomyces</taxon>
    </lineage>
</organism>
<accession>J3NW35</accession>
<keyword evidence="9" id="KW-0812">Transmembrane</keyword>
<proteinExistence type="inferred from homology"/>
<dbReference type="InterPro" id="IPR001128">
    <property type="entry name" value="Cyt_P450"/>
</dbReference>
<protein>
    <recommendedName>
        <fullName evidence="13">Cytochrome P450</fullName>
    </recommendedName>
</protein>
<sequence length="543" mass="60298">MALLAFSPHVLIGALFVGTILVPVIILVNLAWRLCSNASIPNNISWVGVGSTGGPLSRARANLASVCGLKALMDEGYYKYSKRNQAYVLPHVLTGPEVVLPPSQMRWLLEQPDSVLSQTEVNRRFLEADHTFPHPNIVREPVHPAVIRRELGAGRLGCFAAGIADELDRCFREGWGVDAERWREVRVYDTVLDAISRLSVRALVGEELCRNEEFLSCARRFDKNVVVSAAALNLLPGFLKPIFAPIVTAYDKMLYRRFSKHVMPIIQERLRESDDKQSDDRPTQKNDYFDWAISHAKAHWDPTELSPDVMAGRLACLCFAAIQSSVISLTNALFDLAASPAHSAQWFDAMRDEVLLQQQDETTTKATTTTTKAAPPWASKAALARLRHVDSALRESMRLSGFVARGVMKSVVAPGGVRLPDGTRLPRGATVGVQAYSVHRDEDVYGGAAEYRPFRFVEPPGGEREKQQPQALVSTSPTFLAFSHGPNACPGRFFAANQLKLALAYIALHYEIEPITERPTNKWFVGSIAAPMWETLKIRRRKC</sequence>
<dbReference type="STRING" id="644352.J3NW35"/>
<dbReference type="GeneID" id="20345956"/>
<evidence type="ECO:0000256" key="3">
    <source>
        <dbReference type="ARBA" id="ARBA00022617"/>
    </source>
</evidence>
<keyword evidence="6 8" id="KW-0408">Iron</keyword>
<dbReference type="RefSeq" id="XP_009221565.1">
    <property type="nucleotide sequence ID" value="XM_009223301.1"/>
</dbReference>
<dbReference type="SUPFAM" id="SSF48264">
    <property type="entry name" value="Cytochrome P450"/>
    <property type="match status" value="1"/>
</dbReference>
<feature type="transmembrane region" description="Helical" evidence="9">
    <location>
        <begin position="12"/>
        <end position="32"/>
    </location>
</feature>
<dbReference type="PANTHER" id="PTHR46206:SF1">
    <property type="entry name" value="P450, PUTATIVE (EUROFUNG)-RELATED"/>
    <property type="match status" value="1"/>
</dbReference>
<feature type="binding site" description="axial binding residue" evidence="8">
    <location>
        <position position="489"/>
    </location>
    <ligand>
        <name>heme</name>
        <dbReference type="ChEBI" id="CHEBI:30413"/>
    </ligand>
    <ligandPart>
        <name>Fe</name>
        <dbReference type="ChEBI" id="CHEBI:18248"/>
    </ligandPart>
</feature>
<dbReference type="AlphaFoldDB" id="J3NW35"/>
<dbReference type="PRINTS" id="PR00465">
    <property type="entry name" value="EP450IV"/>
</dbReference>
<keyword evidence="7" id="KW-0503">Monooxygenase</keyword>
<evidence type="ECO:0008006" key="13">
    <source>
        <dbReference type="Google" id="ProtNLM"/>
    </source>
</evidence>
<evidence type="ECO:0000256" key="7">
    <source>
        <dbReference type="ARBA" id="ARBA00023033"/>
    </source>
</evidence>
<keyword evidence="4 8" id="KW-0479">Metal-binding</keyword>
<dbReference type="OrthoDB" id="1844152at2759"/>
<dbReference type="Pfam" id="PF00067">
    <property type="entry name" value="p450"/>
    <property type="match status" value="1"/>
</dbReference>
<reference evidence="11" key="5">
    <citation type="submission" date="2018-04" db="UniProtKB">
        <authorList>
            <consortium name="EnsemblFungi"/>
        </authorList>
    </citation>
    <scope>IDENTIFICATION</scope>
    <source>
        <strain evidence="11">R3-111a-1</strain>
    </source>
</reference>
<evidence type="ECO:0000256" key="2">
    <source>
        <dbReference type="ARBA" id="ARBA00010617"/>
    </source>
</evidence>
<keyword evidence="3 8" id="KW-0349">Heme</keyword>
<dbReference type="EMBL" id="GL385397">
    <property type="protein sequence ID" value="EJT75565.1"/>
    <property type="molecule type" value="Genomic_DNA"/>
</dbReference>
<dbReference type="GO" id="GO:0020037">
    <property type="term" value="F:heme binding"/>
    <property type="evidence" value="ECO:0007669"/>
    <property type="project" value="InterPro"/>
</dbReference>
<evidence type="ECO:0000256" key="5">
    <source>
        <dbReference type="ARBA" id="ARBA00023002"/>
    </source>
</evidence>
<reference evidence="10" key="2">
    <citation type="submission" date="2010-07" db="EMBL/GenBank/DDBJ databases">
        <authorList>
            <consortium name="The Broad Institute Genome Sequencing Platform"/>
            <consortium name="Broad Institute Genome Sequencing Center for Infectious Disease"/>
            <person name="Ma L.-J."/>
            <person name="Dead R."/>
            <person name="Young S."/>
            <person name="Zeng Q."/>
            <person name="Koehrsen M."/>
            <person name="Alvarado L."/>
            <person name="Berlin A."/>
            <person name="Chapman S.B."/>
            <person name="Chen Z."/>
            <person name="Freedman E."/>
            <person name="Gellesch M."/>
            <person name="Goldberg J."/>
            <person name="Griggs A."/>
            <person name="Gujja S."/>
            <person name="Heilman E.R."/>
            <person name="Heiman D."/>
            <person name="Hepburn T."/>
            <person name="Howarth C."/>
            <person name="Jen D."/>
            <person name="Larson L."/>
            <person name="Mehta T."/>
            <person name="Neiman D."/>
            <person name="Pearson M."/>
            <person name="Roberts A."/>
            <person name="Saif S."/>
            <person name="Shea T."/>
            <person name="Shenoy N."/>
            <person name="Sisk P."/>
            <person name="Stolte C."/>
            <person name="Sykes S."/>
            <person name="Walk T."/>
            <person name="White J."/>
            <person name="Yandava C."/>
            <person name="Haas B."/>
            <person name="Nusbaum C."/>
            <person name="Birren B."/>
        </authorList>
    </citation>
    <scope>NUCLEOTIDE SEQUENCE</scope>
    <source>
        <strain evidence="10">R3-111a-1</strain>
    </source>
</reference>
<evidence type="ECO:0000256" key="4">
    <source>
        <dbReference type="ARBA" id="ARBA00022723"/>
    </source>
</evidence>
<evidence type="ECO:0000313" key="11">
    <source>
        <dbReference type="EnsemblFungi" id="EJT75565"/>
    </source>
</evidence>
<keyword evidence="5" id="KW-0560">Oxidoreductase</keyword>
<dbReference type="HOGENOM" id="CLU_022195_9_2_1"/>
<evidence type="ECO:0000256" key="8">
    <source>
        <dbReference type="PIRSR" id="PIRSR602403-1"/>
    </source>
</evidence>
<dbReference type="InterPro" id="IPR002403">
    <property type="entry name" value="Cyt_P450_E_grp-IV"/>
</dbReference>
<reference evidence="11" key="4">
    <citation type="journal article" date="2015" name="G3 (Bethesda)">
        <title>Genome sequences of three phytopathogenic species of the Magnaporthaceae family of fungi.</title>
        <authorList>
            <person name="Okagaki L.H."/>
            <person name="Nunes C.C."/>
            <person name="Sailsbery J."/>
            <person name="Clay B."/>
            <person name="Brown D."/>
            <person name="John T."/>
            <person name="Oh Y."/>
            <person name="Young N."/>
            <person name="Fitzgerald M."/>
            <person name="Haas B.J."/>
            <person name="Zeng Q."/>
            <person name="Young S."/>
            <person name="Adiconis X."/>
            <person name="Fan L."/>
            <person name="Levin J.Z."/>
            <person name="Mitchell T.K."/>
            <person name="Okubara P.A."/>
            <person name="Farman M.L."/>
            <person name="Kohn L.M."/>
            <person name="Birren B."/>
            <person name="Ma L.-J."/>
            <person name="Dean R.A."/>
        </authorList>
    </citation>
    <scope>NUCLEOTIDE SEQUENCE</scope>
    <source>
        <strain evidence="11">R3-111a-1</strain>
    </source>
</reference>
<dbReference type="CDD" id="cd11041">
    <property type="entry name" value="CYP503A1-like"/>
    <property type="match status" value="1"/>
</dbReference>
<comment type="similarity">
    <text evidence="2">Belongs to the cytochrome P450 family.</text>
</comment>
<dbReference type="Gene3D" id="1.10.630.10">
    <property type="entry name" value="Cytochrome P450"/>
    <property type="match status" value="1"/>
</dbReference>
<dbReference type="Proteomes" id="UP000006039">
    <property type="component" value="Unassembled WGS sequence"/>
</dbReference>
<dbReference type="VEuPathDB" id="FungiDB:GGTG_05498"/>
<reference evidence="12" key="1">
    <citation type="submission" date="2010-07" db="EMBL/GenBank/DDBJ databases">
        <title>The genome sequence of Gaeumannomyces graminis var. tritici strain R3-111a-1.</title>
        <authorList>
            <consortium name="The Broad Institute Genome Sequencing Platform"/>
            <person name="Ma L.-J."/>
            <person name="Dead R."/>
            <person name="Young S."/>
            <person name="Zeng Q."/>
            <person name="Koehrsen M."/>
            <person name="Alvarado L."/>
            <person name="Berlin A."/>
            <person name="Chapman S.B."/>
            <person name="Chen Z."/>
            <person name="Freedman E."/>
            <person name="Gellesch M."/>
            <person name="Goldberg J."/>
            <person name="Griggs A."/>
            <person name="Gujja S."/>
            <person name="Heilman E.R."/>
            <person name="Heiman D."/>
            <person name="Hepburn T."/>
            <person name="Howarth C."/>
            <person name="Jen D."/>
            <person name="Larson L."/>
            <person name="Mehta T."/>
            <person name="Neiman D."/>
            <person name="Pearson M."/>
            <person name="Roberts A."/>
            <person name="Saif S."/>
            <person name="Shea T."/>
            <person name="Shenoy N."/>
            <person name="Sisk P."/>
            <person name="Stolte C."/>
            <person name="Sykes S."/>
            <person name="Walk T."/>
            <person name="White J."/>
            <person name="Yandava C."/>
            <person name="Haas B."/>
            <person name="Nusbaum C."/>
            <person name="Birren B."/>
        </authorList>
    </citation>
    <scope>NUCLEOTIDE SEQUENCE [LARGE SCALE GENOMIC DNA]</scope>
    <source>
        <strain evidence="12">R3-111a-1</strain>
    </source>
</reference>
<evidence type="ECO:0000256" key="1">
    <source>
        <dbReference type="ARBA" id="ARBA00001971"/>
    </source>
</evidence>
<dbReference type="InterPro" id="IPR036396">
    <property type="entry name" value="Cyt_P450_sf"/>
</dbReference>
<keyword evidence="9" id="KW-1133">Transmembrane helix</keyword>
<dbReference type="GO" id="GO:0005506">
    <property type="term" value="F:iron ion binding"/>
    <property type="evidence" value="ECO:0007669"/>
    <property type="project" value="InterPro"/>
</dbReference>
<evidence type="ECO:0000256" key="6">
    <source>
        <dbReference type="ARBA" id="ARBA00023004"/>
    </source>
</evidence>
<keyword evidence="12" id="KW-1185">Reference proteome</keyword>
<name>J3NW35_GAET3</name>
<dbReference type="PANTHER" id="PTHR46206">
    <property type="entry name" value="CYTOCHROME P450"/>
    <property type="match status" value="1"/>
</dbReference>
<reference evidence="10" key="3">
    <citation type="submission" date="2010-09" db="EMBL/GenBank/DDBJ databases">
        <title>Annotation of Gaeumannomyces graminis var. tritici R3-111a-1.</title>
        <authorList>
            <consortium name="The Broad Institute Genome Sequencing Platform"/>
            <person name="Ma L.-J."/>
            <person name="Dead R."/>
            <person name="Young S.K."/>
            <person name="Zeng Q."/>
            <person name="Gargeya S."/>
            <person name="Fitzgerald M."/>
            <person name="Haas B."/>
            <person name="Abouelleil A."/>
            <person name="Alvarado L."/>
            <person name="Arachchi H.M."/>
            <person name="Berlin A."/>
            <person name="Brown A."/>
            <person name="Chapman S.B."/>
            <person name="Chen Z."/>
            <person name="Dunbar C."/>
            <person name="Freedman E."/>
            <person name="Gearin G."/>
            <person name="Gellesch M."/>
            <person name="Goldberg J."/>
            <person name="Griggs A."/>
            <person name="Gujja S."/>
            <person name="Heiman D."/>
            <person name="Howarth C."/>
            <person name="Larson L."/>
            <person name="Lui A."/>
            <person name="MacDonald P.J.P."/>
            <person name="Mehta T."/>
            <person name="Montmayeur A."/>
            <person name="Murphy C."/>
            <person name="Neiman D."/>
            <person name="Pearson M."/>
            <person name="Priest M."/>
            <person name="Roberts A."/>
            <person name="Saif S."/>
            <person name="Shea T."/>
            <person name="Shenoy N."/>
            <person name="Sisk P."/>
            <person name="Stolte C."/>
            <person name="Sykes S."/>
            <person name="Yandava C."/>
            <person name="Wortman J."/>
            <person name="Nusbaum C."/>
            <person name="Birren B."/>
        </authorList>
    </citation>
    <scope>NUCLEOTIDE SEQUENCE</scope>
    <source>
        <strain evidence="10">R3-111a-1</strain>
    </source>
</reference>
<gene>
    <name evidence="11" type="primary">20345956</name>
    <name evidence="10" type="ORF">GGTG_05498</name>
</gene>
<comment type="cofactor">
    <cofactor evidence="1 8">
        <name>heme</name>
        <dbReference type="ChEBI" id="CHEBI:30413"/>
    </cofactor>
</comment>
<dbReference type="EnsemblFungi" id="EJT75565">
    <property type="protein sequence ID" value="EJT75565"/>
    <property type="gene ID" value="GGTG_05498"/>
</dbReference>
<dbReference type="GO" id="GO:0004497">
    <property type="term" value="F:monooxygenase activity"/>
    <property type="evidence" value="ECO:0007669"/>
    <property type="project" value="UniProtKB-KW"/>
</dbReference>
<evidence type="ECO:0000313" key="12">
    <source>
        <dbReference type="Proteomes" id="UP000006039"/>
    </source>
</evidence>
<dbReference type="eggNOG" id="KOG0157">
    <property type="taxonomic scope" value="Eukaryota"/>
</dbReference>
<evidence type="ECO:0000256" key="9">
    <source>
        <dbReference type="SAM" id="Phobius"/>
    </source>
</evidence>
<dbReference type="GO" id="GO:0016705">
    <property type="term" value="F:oxidoreductase activity, acting on paired donors, with incorporation or reduction of molecular oxygen"/>
    <property type="evidence" value="ECO:0007669"/>
    <property type="project" value="InterPro"/>
</dbReference>
<evidence type="ECO:0000313" key="10">
    <source>
        <dbReference type="EMBL" id="EJT75565.1"/>
    </source>
</evidence>